<gene>
    <name evidence="2" type="ORF">GRH90_14425</name>
</gene>
<proteinExistence type="predicted"/>
<evidence type="ECO:0000313" key="3">
    <source>
        <dbReference type="Proteomes" id="UP000461443"/>
    </source>
</evidence>
<dbReference type="GO" id="GO:0016567">
    <property type="term" value="P:protein ubiquitination"/>
    <property type="evidence" value="ECO:0007669"/>
    <property type="project" value="InterPro"/>
</dbReference>
<dbReference type="InterPro" id="IPR038270">
    <property type="entry name" value="SopA-like_catalytic_sf"/>
</dbReference>
<organism evidence="2 3">
    <name type="scientific">Acerihabitans arboris</name>
    <dbReference type="NCBI Taxonomy" id="2691583"/>
    <lineage>
        <taxon>Bacteria</taxon>
        <taxon>Pseudomonadati</taxon>
        <taxon>Pseudomonadota</taxon>
        <taxon>Gammaproteobacteria</taxon>
        <taxon>Enterobacterales</taxon>
        <taxon>Pectobacteriaceae</taxon>
        <taxon>Acerihabitans</taxon>
    </lineage>
</organism>
<dbReference type="InterPro" id="IPR025725">
    <property type="entry name" value="SopA-like_cat"/>
</dbReference>
<dbReference type="GO" id="GO:0004842">
    <property type="term" value="F:ubiquitin-protein transferase activity"/>
    <property type="evidence" value="ECO:0007669"/>
    <property type="project" value="InterPro"/>
</dbReference>
<keyword evidence="3" id="KW-1185">Reference proteome</keyword>
<sequence length="121" mass="13670">MVYSETEHASYLTSEHRAEIIKAYGLPSASDTEKAKTLPSLAAVFTSYSSVTIFGKEQHSSEILRHYAYTLMAQAHKLDVKIFPSEKNNNFTDWENCLQGRQNAYTCSAVLFDIMVEPLLE</sequence>
<evidence type="ECO:0000313" key="2">
    <source>
        <dbReference type="EMBL" id="NDL63939.1"/>
    </source>
</evidence>
<accession>A0A845SJ18</accession>
<dbReference type="AlphaFoldDB" id="A0A845SJ18"/>
<name>A0A845SJ18_9GAMM</name>
<reference evidence="2 3" key="1">
    <citation type="submission" date="2019-12" db="EMBL/GenBank/DDBJ databases">
        <authorList>
            <person name="Lee S.D."/>
        </authorList>
    </citation>
    <scope>NUCLEOTIDE SEQUENCE [LARGE SCALE GENOMIC DNA]</scope>
    <source>
        <strain evidence="2 3">SAP-6</strain>
    </source>
</reference>
<dbReference type="EMBL" id="WUBS01000010">
    <property type="protein sequence ID" value="NDL63939.1"/>
    <property type="molecule type" value="Genomic_DNA"/>
</dbReference>
<dbReference type="Proteomes" id="UP000461443">
    <property type="component" value="Unassembled WGS sequence"/>
</dbReference>
<dbReference type="Gene3D" id="1.10.4140.10">
    <property type="entry name" value="effector protein (NleL)"/>
    <property type="match status" value="1"/>
</dbReference>
<feature type="domain" description="E3 ubiquitin-protein ligase SopA-like catalytic" evidence="1">
    <location>
        <begin position="12"/>
        <end position="116"/>
    </location>
</feature>
<protein>
    <recommendedName>
        <fullName evidence="1">E3 ubiquitin-protein ligase SopA-like catalytic domain-containing protein</fullName>
    </recommendedName>
</protein>
<dbReference type="Pfam" id="PF13979">
    <property type="entry name" value="SopA_C"/>
    <property type="match status" value="1"/>
</dbReference>
<evidence type="ECO:0000259" key="1">
    <source>
        <dbReference type="Pfam" id="PF13979"/>
    </source>
</evidence>
<reference evidence="2 3" key="2">
    <citation type="submission" date="2020-02" db="EMBL/GenBank/DDBJ databases">
        <title>The new genus of Enterobacteriales.</title>
        <authorList>
            <person name="Kim I.S."/>
        </authorList>
    </citation>
    <scope>NUCLEOTIDE SEQUENCE [LARGE SCALE GENOMIC DNA]</scope>
    <source>
        <strain evidence="2 3">SAP-6</strain>
    </source>
</reference>
<comment type="caution">
    <text evidence="2">The sequence shown here is derived from an EMBL/GenBank/DDBJ whole genome shotgun (WGS) entry which is preliminary data.</text>
</comment>